<organism evidence="2 3">
    <name type="scientific">Aphis gossypii</name>
    <name type="common">Cotton aphid</name>
    <dbReference type="NCBI Taxonomy" id="80765"/>
    <lineage>
        <taxon>Eukaryota</taxon>
        <taxon>Metazoa</taxon>
        <taxon>Ecdysozoa</taxon>
        <taxon>Arthropoda</taxon>
        <taxon>Hexapoda</taxon>
        <taxon>Insecta</taxon>
        <taxon>Pterygota</taxon>
        <taxon>Neoptera</taxon>
        <taxon>Paraneoptera</taxon>
        <taxon>Hemiptera</taxon>
        <taxon>Sternorrhyncha</taxon>
        <taxon>Aphidomorpha</taxon>
        <taxon>Aphidoidea</taxon>
        <taxon>Aphididae</taxon>
        <taxon>Aphidini</taxon>
        <taxon>Aphis</taxon>
        <taxon>Aphis</taxon>
    </lineage>
</organism>
<sequence length="262" mass="28391">MASKKPVIDNAVAFAQLFETIIAYVNYNNNNNNNNKQTNKLRTRCFQKSTRTSKTTMASHRTDGLKTGRLQSGVIGAVMVVRDRVPCVAPAPAIRTVSAPVDRETCDVPEPALDKRRQPAVSSSISRTRRDVKTRTQRAVRGSVERAALQKIPPRPVRRRRASVPSLYIVILVAVFVFVPRDTKPASTELAKTANPPSSRAGGQENALEHRPCLCPASPCQRSSAVGAGTMVVSARTPSRAQAQSGTLDALPPDREPSSARS</sequence>
<feature type="compositionally biased region" description="Basic and acidic residues" evidence="1">
    <location>
        <begin position="252"/>
        <end position="262"/>
    </location>
</feature>
<proteinExistence type="predicted"/>
<accession>A0A9P0JGJ5</accession>
<evidence type="ECO:0000256" key="1">
    <source>
        <dbReference type="SAM" id="MobiDB-lite"/>
    </source>
</evidence>
<reference evidence="2" key="1">
    <citation type="submission" date="2022-02" db="EMBL/GenBank/DDBJ databases">
        <authorList>
            <person name="King R."/>
        </authorList>
    </citation>
    <scope>NUCLEOTIDE SEQUENCE</scope>
</reference>
<dbReference type="Proteomes" id="UP001154329">
    <property type="component" value="Chromosome 4"/>
</dbReference>
<feature type="compositionally biased region" description="Polar residues" evidence="1">
    <location>
        <begin position="236"/>
        <end position="247"/>
    </location>
</feature>
<name>A0A9P0JGJ5_APHGO</name>
<gene>
    <name evidence="2" type="ORF">APHIGO_LOCUS11732</name>
</gene>
<feature type="region of interest" description="Disordered" evidence="1">
    <location>
        <begin position="219"/>
        <end position="262"/>
    </location>
</feature>
<evidence type="ECO:0000313" key="2">
    <source>
        <dbReference type="EMBL" id="CAH1738377.1"/>
    </source>
</evidence>
<feature type="region of interest" description="Disordered" evidence="1">
    <location>
        <begin position="186"/>
        <end position="205"/>
    </location>
</feature>
<protein>
    <submittedName>
        <fullName evidence="2">Uncharacterized protein</fullName>
    </submittedName>
</protein>
<feature type="region of interest" description="Disordered" evidence="1">
    <location>
        <begin position="114"/>
        <end position="136"/>
    </location>
</feature>
<dbReference type="AlphaFoldDB" id="A0A9P0JGJ5"/>
<evidence type="ECO:0000313" key="3">
    <source>
        <dbReference type="Proteomes" id="UP001154329"/>
    </source>
</evidence>
<keyword evidence="3" id="KW-1185">Reference proteome</keyword>
<dbReference type="EMBL" id="OU899037">
    <property type="protein sequence ID" value="CAH1738377.1"/>
    <property type="molecule type" value="Genomic_DNA"/>
</dbReference>
<reference evidence="2" key="2">
    <citation type="submission" date="2022-10" db="EMBL/GenBank/DDBJ databases">
        <authorList>
            <consortium name="ENA_rothamsted_submissions"/>
            <consortium name="culmorum"/>
            <person name="King R."/>
        </authorList>
    </citation>
    <scope>NUCLEOTIDE SEQUENCE</scope>
</reference>